<dbReference type="CDD" id="cd03114">
    <property type="entry name" value="MMAA-like"/>
    <property type="match status" value="1"/>
</dbReference>
<dbReference type="Gene3D" id="1.10.287.130">
    <property type="match status" value="1"/>
</dbReference>
<organism evidence="3">
    <name type="scientific">freshwater metagenome</name>
    <dbReference type="NCBI Taxonomy" id="449393"/>
    <lineage>
        <taxon>unclassified sequences</taxon>
        <taxon>metagenomes</taxon>
        <taxon>ecological metagenomes</taxon>
    </lineage>
</organism>
<dbReference type="NCBIfam" id="NF006958">
    <property type="entry name" value="PRK09435.1"/>
    <property type="match status" value="1"/>
</dbReference>
<dbReference type="InterPro" id="IPR005129">
    <property type="entry name" value="GTPase_ArgK"/>
</dbReference>
<dbReference type="GO" id="GO:0005737">
    <property type="term" value="C:cytoplasm"/>
    <property type="evidence" value="ECO:0007669"/>
    <property type="project" value="TreeGrafter"/>
</dbReference>
<dbReference type="EMBL" id="CAEZSO010000017">
    <property type="protein sequence ID" value="CAB4536239.1"/>
    <property type="molecule type" value="Genomic_DNA"/>
</dbReference>
<evidence type="ECO:0000313" key="5">
    <source>
        <dbReference type="EMBL" id="CAB4795382.1"/>
    </source>
</evidence>
<dbReference type="GO" id="GO:0005525">
    <property type="term" value="F:GTP binding"/>
    <property type="evidence" value="ECO:0007669"/>
    <property type="project" value="InterPro"/>
</dbReference>
<name>A0A6J6BCV0_9ZZZZ</name>
<dbReference type="InterPro" id="IPR003593">
    <property type="entry name" value="AAA+_ATPase"/>
</dbReference>
<protein>
    <submittedName>
        <fullName evidence="3">Unannotated protein</fullName>
    </submittedName>
</protein>
<dbReference type="PANTHER" id="PTHR23408">
    <property type="entry name" value="METHYLMALONYL-COA MUTASE"/>
    <property type="match status" value="1"/>
</dbReference>
<accession>A0A6J6BCV0</accession>
<feature type="domain" description="AAA+ ATPase" evidence="2">
    <location>
        <begin position="55"/>
        <end position="230"/>
    </location>
</feature>
<evidence type="ECO:0000256" key="1">
    <source>
        <dbReference type="ARBA" id="ARBA00009625"/>
    </source>
</evidence>
<sequence length="330" mass="35096">MTADAPLTLDDYVAGIRRCDRTVIGKALTLVESTRLDHRELAQQLVAALLPFTGKAQRIGITGVPGAGKSTLIDTLGSHLTGAGHQVAVLAVDPSSTRSGGSILGDKTRMEKLSIDPQAFIRPSPTSGTLGGVTRATREAMAVVEAAGFDVVLVETVGVGQSETAVANMVDCFVVLMLARTGDQLQGIKKGVLELADVIAVNKADGENATEASRAARELSDAMHLIQPPDAIWQPLALTCSGLTGDGVEQLWAEVQRHHGVMEEAGEIQARRARQQVDWMWSMVNEQLLSRLQSSEAVRQIADRVQDDVRTAKTTASLAAAEILKAFDSQ</sequence>
<dbReference type="GO" id="GO:0003924">
    <property type="term" value="F:GTPase activity"/>
    <property type="evidence" value="ECO:0007669"/>
    <property type="project" value="InterPro"/>
</dbReference>
<evidence type="ECO:0000313" key="4">
    <source>
        <dbReference type="EMBL" id="CAB4614370.1"/>
    </source>
</evidence>
<gene>
    <name evidence="3" type="ORF">UFOPK1446_00154</name>
    <name evidence="4" type="ORF">UFOPK1939_00079</name>
    <name evidence="5" type="ORF">UFOPK3024_00277</name>
</gene>
<dbReference type="AlphaFoldDB" id="A0A6J6BCV0"/>
<dbReference type="Gene3D" id="3.40.50.300">
    <property type="entry name" value="P-loop containing nucleotide triphosphate hydrolases"/>
    <property type="match status" value="1"/>
</dbReference>
<evidence type="ECO:0000259" key="2">
    <source>
        <dbReference type="SMART" id="SM00382"/>
    </source>
</evidence>
<comment type="similarity">
    <text evidence="1">Belongs to the SIMIBI class G3E GTPase family. ArgK/MeaB subfamily.</text>
</comment>
<dbReference type="PANTHER" id="PTHR23408:SF3">
    <property type="entry name" value="METHYLMALONIC ACIDURIA TYPE A PROTEIN, MITOCHONDRIAL"/>
    <property type="match status" value="1"/>
</dbReference>
<reference evidence="3" key="1">
    <citation type="submission" date="2020-05" db="EMBL/GenBank/DDBJ databases">
        <authorList>
            <person name="Chiriac C."/>
            <person name="Salcher M."/>
            <person name="Ghai R."/>
            <person name="Kavagutti S V."/>
        </authorList>
    </citation>
    <scope>NUCLEOTIDE SEQUENCE</scope>
</reference>
<dbReference type="SUPFAM" id="SSF52540">
    <property type="entry name" value="P-loop containing nucleoside triphosphate hydrolases"/>
    <property type="match status" value="1"/>
</dbReference>
<proteinExistence type="inferred from homology"/>
<dbReference type="NCBIfam" id="TIGR00750">
    <property type="entry name" value="lao"/>
    <property type="match status" value="1"/>
</dbReference>
<dbReference type="Pfam" id="PF03308">
    <property type="entry name" value="MeaB"/>
    <property type="match status" value="1"/>
</dbReference>
<dbReference type="SMART" id="SM00382">
    <property type="entry name" value="AAA"/>
    <property type="match status" value="1"/>
</dbReference>
<evidence type="ECO:0000313" key="3">
    <source>
        <dbReference type="EMBL" id="CAB4536239.1"/>
    </source>
</evidence>
<dbReference type="InterPro" id="IPR027417">
    <property type="entry name" value="P-loop_NTPase"/>
</dbReference>
<dbReference type="EMBL" id="CAEZVF010000006">
    <property type="protein sequence ID" value="CAB4614370.1"/>
    <property type="molecule type" value="Genomic_DNA"/>
</dbReference>
<dbReference type="EMBL" id="CAFAAK010000036">
    <property type="protein sequence ID" value="CAB4795382.1"/>
    <property type="molecule type" value="Genomic_DNA"/>
</dbReference>
<dbReference type="Gene3D" id="1.20.5.170">
    <property type="match status" value="1"/>
</dbReference>